<dbReference type="Proteomes" id="UP000803884">
    <property type="component" value="Unassembled WGS sequence"/>
</dbReference>
<evidence type="ECO:0000313" key="2">
    <source>
        <dbReference type="EMBL" id="KAL1589484.1"/>
    </source>
</evidence>
<keyword evidence="3" id="KW-1185">Reference proteome</keyword>
<comment type="caution">
    <text evidence="2">The sequence shown here is derived from an EMBL/GenBank/DDBJ whole genome shotgun (WGS) entry which is preliminary data.</text>
</comment>
<dbReference type="RefSeq" id="XP_069232589.1">
    <property type="nucleotide sequence ID" value="XM_069370411.1"/>
</dbReference>
<dbReference type="EMBL" id="JAAQHG020000004">
    <property type="protein sequence ID" value="KAL1589484.1"/>
    <property type="molecule type" value="Genomic_DNA"/>
</dbReference>
<evidence type="ECO:0000256" key="1">
    <source>
        <dbReference type="SAM" id="MobiDB-lite"/>
    </source>
</evidence>
<sequence>MLLERVCPLTEEPGLTDPSPGPWDSSSQKHEELVHKLCDLTLHGRLYLAPVSEPTAVIHIGPGTAVWTRALAKSHPQSLILSPSTLSLPPNPLTPKPTLIHIRSLAPALAAPSLRALYASALAHLAPGGFLEQLECSVHLRNADGTLSAEPALALWSRRAIAFGGLTGRTWEVAENMAGLVREAGFEGVAERRFRWGVGGEGEVGRGNLLRWEEGVEDWVLDEYEKCFPESRKQLLSWLADVRAALRSRDCQVYQEVRVVYARKP</sequence>
<dbReference type="AlphaFoldDB" id="A0AB34KWP7"/>
<dbReference type="InterPro" id="IPR029063">
    <property type="entry name" value="SAM-dependent_MTases_sf"/>
</dbReference>
<dbReference type="SUPFAM" id="SSF53335">
    <property type="entry name" value="S-adenosyl-L-methionine-dependent methyltransferases"/>
    <property type="match status" value="1"/>
</dbReference>
<evidence type="ECO:0000313" key="3">
    <source>
        <dbReference type="Proteomes" id="UP000803884"/>
    </source>
</evidence>
<feature type="region of interest" description="Disordered" evidence="1">
    <location>
        <begin position="1"/>
        <end position="27"/>
    </location>
</feature>
<proteinExistence type="predicted"/>
<reference evidence="2 3" key="1">
    <citation type="journal article" date="2020" name="Microbiol. Resour. Announc.">
        <title>Draft Genome Sequence of a Cladosporium Species Isolated from the Mesophotic Ascidian Didemnum maculosum.</title>
        <authorList>
            <person name="Gioti A."/>
            <person name="Siaperas R."/>
            <person name="Nikolaivits E."/>
            <person name="Le Goff G."/>
            <person name="Ouazzani J."/>
            <person name="Kotoulas G."/>
            <person name="Topakas E."/>
        </authorList>
    </citation>
    <scope>NUCLEOTIDE SEQUENCE [LARGE SCALE GENOMIC DNA]</scope>
    <source>
        <strain evidence="2 3">TM138-S3</strain>
    </source>
</reference>
<protein>
    <submittedName>
        <fullName evidence="2">Uncharacterized protein</fullName>
    </submittedName>
</protein>
<organism evidence="2 3">
    <name type="scientific">Cladosporium halotolerans</name>
    <dbReference type="NCBI Taxonomy" id="1052096"/>
    <lineage>
        <taxon>Eukaryota</taxon>
        <taxon>Fungi</taxon>
        <taxon>Dikarya</taxon>
        <taxon>Ascomycota</taxon>
        <taxon>Pezizomycotina</taxon>
        <taxon>Dothideomycetes</taxon>
        <taxon>Dothideomycetidae</taxon>
        <taxon>Cladosporiales</taxon>
        <taxon>Cladosporiaceae</taxon>
        <taxon>Cladosporium</taxon>
    </lineage>
</organism>
<name>A0AB34KWP7_9PEZI</name>
<dbReference type="GeneID" id="96003249"/>
<accession>A0AB34KWP7</accession>
<gene>
    <name evidence="2" type="ORF">WHR41_01805</name>
</gene>